<sequence length="122" mass="13240">MEQLTKIFADLYQYGIVLAMVIALWGVLSWPGIRGKGWLVGALLVTLSAELGSIVMQLMMRQFGPEMIMGPDDYQYLWQGSFVLGGLSWLGKILFVVAVFQIRAGLRSKVSPTLAGAGSGGE</sequence>
<dbReference type="EMBL" id="CP036266">
    <property type="protein sequence ID" value="QDT20477.1"/>
    <property type="molecule type" value="Genomic_DNA"/>
</dbReference>
<organism evidence="2 3">
    <name type="scientific">Gimesia chilikensis</name>
    <dbReference type="NCBI Taxonomy" id="2605989"/>
    <lineage>
        <taxon>Bacteria</taxon>
        <taxon>Pseudomonadati</taxon>
        <taxon>Planctomycetota</taxon>
        <taxon>Planctomycetia</taxon>
        <taxon>Planctomycetales</taxon>
        <taxon>Planctomycetaceae</taxon>
        <taxon>Gimesia</taxon>
    </lineage>
</organism>
<feature type="transmembrane region" description="Helical" evidence="1">
    <location>
        <begin position="76"/>
        <end position="100"/>
    </location>
</feature>
<dbReference type="Proteomes" id="UP000320421">
    <property type="component" value="Chromosome"/>
</dbReference>
<gene>
    <name evidence="2" type="ORF">HG66A1_22630</name>
</gene>
<feature type="transmembrane region" description="Helical" evidence="1">
    <location>
        <begin position="12"/>
        <end position="30"/>
    </location>
</feature>
<proteinExistence type="predicted"/>
<protein>
    <submittedName>
        <fullName evidence="2">Uncharacterized protein</fullName>
    </submittedName>
</protein>
<evidence type="ECO:0000313" key="2">
    <source>
        <dbReference type="EMBL" id="QDT20477.1"/>
    </source>
</evidence>
<keyword evidence="1" id="KW-0472">Membrane</keyword>
<dbReference type="RefSeq" id="WP_145183331.1">
    <property type="nucleotide sequence ID" value="NZ_CP036266.1"/>
</dbReference>
<evidence type="ECO:0000313" key="3">
    <source>
        <dbReference type="Proteomes" id="UP000320421"/>
    </source>
</evidence>
<accession>A0A517PM78</accession>
<keyword evidence="3" id="KW-1185">Reference proteome</keyword>
<dbReference type="OrthoDB" id="283987at2"/>
<evidence type="ECO:0000256" key="1">
    <source>
        <dbReference type="SAM" id="Phobius"/>
    </source>
</evidence>
<name>A0A517PM78_9PLAN</name>
<keyword evidence="1" id="KW-0812">Transmembrane</keyword>
<reference evidence="2 3" key="1">
    <citation type="submission" date="2019-02" db="EMBL/GenBank/DDBJ databases">
        <title>Deep-cultivation of Planctomycetes and their phenomic and genomic characterization uncovers novel biology.</title>
        <authorList>
            <person name="Wiegand S."/>
            <person name="Jogler M."/>
            <person name="Boedeker C."/>
            <person name="Pinto D."/>
            <person name="Vollmers J."/>
            <person name="Rivas-Marin E."/>
            <person name="Kohn T."/>
            <person name="Peeters S.H."/>
            <person name="Heuer A."/>
            <person name="Rast P."/>
            <person name="Oberbeckmann S."/>
            <person name="Bunk B."/>
            <person name="Jeske O."/>
            <person name="Meyerdierks A."/>
            <person name="Storesund J.E."/>
            <person name="Kallscheuer N."/>
            <person name="Luecker S."/>
            <person name="Lage O.M."/>
            <person name="Pohl T."/>
            <person name="Merkel B.J."/>
            <person name="Hornburger P."/>
            <person name="Mueller R.-W."/>
            <person name="Bruemmer F."/>
            <person name="Labrenz M."/>
            <person name="Spormann A.M."/>
            <person name="Op den Camp H."/>
            <person name="Overmann J."/>
            <person name="Amann R."/>
            <person name="Jetten M.S.M."/>
            <person name="Mascher T."/>
            <person name="Medema M.H."/>
            <person name="Devos D.P."/>
            <person name="Kaster A.-K."/>
            <person name="Ovreas L."/>
            <person name="Rohde M."/>
            <person name="Galperin M.Y."/>
            <person name="Jogler C."/>
        </authorList>
    </citation>
    <scope>NUCLEOTIDE SEQUENCE [LARGE SCALE GENOMIC DNA]</scope>
    <source>
        <strain evidence="2 3">HG66A1</strain>
    </source>
</reference>
<keyword evidence="1" id="KW-1133">Transmembrane helix</keyword>
<feature type="transmembrane region" description="Helical" evidence="1">
    <location>
        <begin position="37"/>
        <end position="56"/>
    </location>
</feature>
<dbReference type="AlphaFoldDB" id="A0A517PM78"/>